<evidence type="ECO:0000313" key="1">
    <source>
        <dbReference type="EMBL" id="MDP9869573.1"/>
    </source>
</evidence>
<comment type="caution">
    <text evidence="1">The sequence shown here is derived from an EMBL/GenBank/DDBJ whole genome shotgun (WGS) entry which is preliminary data.</text>
</comment>
<dbReference type="EMBL" id="JAUSRB010000002">
    <property type="protein sequence ID" value="MDP9869573.1"/>
    <property type="molecule type" value="Genomic_DNA"/>
</dbReference>
<dbReference type="Proteomes" id="UP001230426">
    <property type="component" value="Unassembled WGS sequence"/>
</dbReference>
<accession>A0ABT9RKF7</accession>
<proteinExistence type="predicted"/>
<gene>
    <name evidence="1" type="ORF">J2S55_008839</name>
</gene>
<keyword evidence="2" id="KW-1185">Reference proteome</keyword>
<dbReference type="Pfam" id="PF12952">
    <property type="entry name" value="DUF3841"/>
    <property type="match status" value="1"/>
</dbReference>
<organism evidence="1 2">
    <name type="scientific">Streptosporangium brasiliense</name>
    <dbReference type="NCBI Taxonomy" id="47480"/>
    <lineage>
        <taxon>Bacteria</taxon>
        <taxon>Bacillati</taxon>
        <taxon>Actinomycetota</taxon>
        <taxon>Actinomycetes</taxon>
        <taxon>Streptosporangiales</taxon>
        <taxon>Streptosporangiaceae</taxon>
        <taxon>Streptosporangium</taxon>
    </lineage>
</organism>
<reference evidence="1 2" key="1">
    <citation type="submission" date="2023-07" db="EMBL/GenBank/DDBJ databases">
        <title>Sequencing the genomes of 1000 actinobacteria strains.</title>
        <authorList>
            <person name="Klenk H.-P."/>
        </authorList>
    </citation>
    <scope>NUCLEOTIDE SEQUENCE [LARGE SCALE GENOMIC DNA]</scope>
    <source>
        <strain evidence="1 2">DSM 44109</strain>
    </source>
</reference>
<sequence>MRLWTVQHRAVLGPLEDIGELVGDWARVMSPSFRPAYEEMVAEMARRGIDCAGRPPLWAWPGPDTRDDRVALTAEMLLNPEGPEEYDRYVVLDLDVPDESVVLSSYGRWNDFLEAVFMGGSPPSMDWSIDQDELDGPTYARVQACFPRLAGPWVLGVRPLEPSSDEPEEAPCVVEAGE</sequence>
<dbReference type="RefSeq" id="WP_306873638.1">
    <property type="nucleotide sequence ID" value="NZ_JAUSRB010000002.1"/>
</dbReference>
<name>A0ABT9RKF7_9ACTN</name>
<protein>
    <submittedName>
        <fullName evidence="1">Uncharacterized protein</fullName>
    </submittedName>
</protein>
<evidence type="ECO:0000313" key="2">
    <source>
        <dbReference type="Proteomes" id="UP001230426"/>
    </source>
</evidence>
<dbReference type="InterPro" id="IPR024211">
    <property type="entry name" value="DUF3841"/>
</dbReference>